<organism evidence="2 3">
    <name type="scientific">Parelaphostrongylus tenuis</name>
    <name type="common">Meningeal worm</name>
    <dbReference type="NCBI Taxonomy" id="148309"/>
    <lineage>
        <taxon>Eukaryota</taxon>
        <taxon>Metazoa</taxon>
        <taxon>Ecdysozoa</taxon>
        <taxon>Nematoda</taxon>
        <taxon>Chromadorea</taxon>
        <taxon>Rhabditida</taxon>
        <taxon>Rhabditina</taxon>
        <taxon>Rhabditomorpha</taxon>
        <taxon>Strongyloidea</taxon>
        <taxon>Metastrongylidae</taxon>
        <taxon>Parelaphostrongylus</taxon>
    </lineage>
</organism>
<dbReference type="GO" id="GO:0016301">
    <property type="term" value="F:kinase activity"/>
    <property type="evidence" value="ECO:0007669"/>
    <property type="project" value="UniProtKB-KW"/>
</dbReference>
<gene>
    <name evidence="2" type="primary">ASP-1_27</name>
    <name evidence="2" type="ORF">KIN20_038016</name>
</gene>
<evidence type="ECO:0000313" key="2">
    <source>
        <dbReference type="EMBL" id="KAJ1374903.1"/>
    </source>
</evidence>
<evidence type="ECO:0000256" key="1">
    <source>
        <dbReference type="SAM" id="MobiDB-lite"/>
    </source>
</evidence>
<protein>
    <submittedName>
        <fullName evidence="2">Inositol hexakisphosphate and diphosphoinositol-pentakisphosphate kinase</fullName>
    </submittedName>
</protein>
<feature type="region of interest" description="Disordered" evidence="1">
    <location>
        <begin position="1"/>
        <end position="31"/>
    </location>
</feature>
<dbReference type="Proteomes" id="UP001196413">
    <property type="component" value="Unassembled WGS sequence"/>
</dbReference>
<dbReference type="AlphaFoldDB" id="A0AAD5WMP8"/>
<reference evidence="2" key="1">
    <citation type="submission" date="2021-06" db="EMBL/GenBank/DDBJ databases">
        <title>Parelaphostrongylus tenuis whole genome reference sequence.</title>
        <authorList>
            <person name="Garwood T.J."/>
            <person name="Larsen P.A."/>
            <person name="Fountain-Jones N.M."/>
            <person name="Garbe J.R."/>
            <person name="Macchietto M.G."/>
            <person name="Kania S.A."/>
            <person name="Gerhold R.W."/>
            <person name="Richards J.E."/>
            <person name="Wolf T.M."/>
        </authorList>
    </citation>
    <scope>NUCLEOTIDE SEQUENCE</scope>
    <source>
        <strain evidence="2">MNPRO001-30</strain>
        <tissue evidence="2">Meninges</tissue>
    </source>
</reference>
<keyword evidence="3" id="KW-1185">Reference proteome</keyword>
<evidence type="ECO:0000313" key="3">
    <source>
        <dbReference type="Proteomes" id="UP001196413"/>
    </source>
</evidence>
<accession>A0AAD5WMP8</accession>
<dbReference type="EMBL" id="JAHQIW010007496">
    <property type="protein sequence ID" value="KAJ1374903.1"/>
    <property type="molecule type" value="Genomic_DNA"/>
</dbReference>
<name>A0AAD5WMP8_PARTN</name>
<sequence>MNKVMDCGRSLRKRENHDEEEQVAQDGMSRSKISISMGGSGGMIAYGAVDTTYCDVETAYGPLTVETYSQFSIDGFANGSSTAV</sequence>
<proteinExistence type="predicted"/>
<keyword evidence="2" id="KW-0418">Kinase</keyword>
<comment type="caution">
    <text evidence="2">The sequence shown here is derived from an EMBL/GenBank/DDBJ whole genome shotgun (WGS) entry which is preliminary data.</text>
</comment>
<keyword evidence="2" id="KW-0808">Transferase</keyword>